<keyword evidence="1" id="KW-1133">Transmembrane helix</keyword>
<name>A0AAU9J505_9CILI</name>
<sequence>MLNKAQVSMAKLKASSIDRLMVVHGIDYNSETTSAEYMKISSHIRSIKSHLYLKFMWKILIFFTIAASYYFLIYFYMYPRCENMMIKRPKLLNNYNSKRVLISRLNIFGRECMSPYMGYNFKDSYDFPNAKTMVDKTYEYLVQNIKELKEDNFSILMSQKLKDRIYKSTNSSFAMLDYGSDASVINIIEEIHVICFKTPMTGTEYYPYIARVNAVQDEILAEFKLADHDSKNIINDQLTQIMNTTIVYSVAVLVLFFFYYWPYFNNQRKQFDRFSVLPTILMMDLE</sequence>
<feature type="transmembrane region" description="Helical" evidence="1">
    <location>
        <begin position="55"/>
        <end position="78"/>
    </location>
</feature>
<reference evidence="2" key="1">
    <citation type="submission" date="2021-09" db="EMBL/GenBank/DDBJ databases">
        <authorList>
            <consortium name="AG Swart"/>
            <person name="Singh M."/>
            <person name="Singh A."/>
            <person name="Seah K."/>
            <person name="Emmerich C."/>
        </authorList>
    </citation>
    <scope>NUCLEOTIDE SEQUENCE</scope>
    <source>
        <strain evidence="2">ATCC30299</strain>
    </source>
</reference>
<gene>
    <name evidence="2" type="ORF">BSTOLATCC_MIC26215</name>
</gene>
<evidence type="ECO:0008006" key="4">
    <source>
        <dbReference type="Google" id="ProtNLM"/>
    </source>
</evidence>
<comment type="caution">
    <text evidence="2">The sequence shown here is derived from an EMBL/GenBank/DDBJ whole genome shotgun (WGS) entry which is preliminary data.</text>
</comment>
<keyword evidence="1" id="KW-0812">Transmembrane</keyword>
<feature type="transmembrane region" description="Helical" evidence="1">
    <location>
        <begin position="241"/>
        <end position="261"/>
    </location>
</feature>
<dbReference type="Proteomes" id="UP001162131">
    <property type="component" value="Unassembled WGS sequence"/>
</dbReference>
<evidence type="ECO:0000256" key="1">
    <source>
        <dbReference type="SAM" id="Phobius"/>
    </source>
</evidence>
<protein>
    <recommendedName>
        <fullName evidence="4">ATP synthase F0 subunit 8</fullName>
    </recommendedName>
</protein>
<organism evidence="2 3">
    <name type="scientific">Blepharisma stoltei</name>
    <dbReference type="NCBI Taxonomy" id="1481888"/>
    <lineage>
        <taxon>Eukaryota</taxon>
        <taxon>Sar</taxon>
        <taxon>Alveolata</taxon>
        <taxon>Ciliophora</taxon>
        <taxon>Postciliodesmatophora</taxon>
        <taxon>Heterotrichea</taxon>
        <taxon>Heterotrichida</taxon>
        <taxon>Blepharismidae</taxon>
        <taxon>Blepharisma</taxon>
    </lineage>
</organism>
<evidence type="ECO:0000313" key="3">
    <source>
        <dbReference type="Proteomes" id="UP001162131"/>
    </source>
</evidence>
<keyword evidence="1" id="KW-0472">Membrane</keyword>
<evidence type="ECO:0000313" key="2">
    <source>
        <dbReference type="EMBL" id="CAG9320295.1"/>
    </source>
</evidence>
<proteinExistence type="predicted"/>
<dbReference type="EMBL" id="CAJZBQ010000025">
    <property type="protein sequence ID" value="CAG9320295.1"/>
    <property type="molecule type" value="Genomic_DNA"/>
</dbReference>
<accession>A0AAU9J505</accession>
<dbReference type="AlphaFoldDB" id="A0AAU9J505"/>
<keyword evidence="3" id="KW-1185">Reference proteome</keyword>